<evidence type="ECO:0000256" key="7">
    <source>
        <dbReference type="ARBA" id="ARBA00023237"/>
    </source>
</evidence>
<accession>A0ABU1Y578</accession>
<evidence type="ECO:0000256" key="1">
    <source>
        <dbReference type="ARBA" id="ARBA00004442"/>
    </source>
</evidence>
<proteinExistence type="inferred from homology"/>
<name>A0ABU1Y578_9FLAO</name>
<reference evidence="8 9" key="1">
    <citation type="submission" date="2023-07" db="EMBL/GenBank/DDBJ databases">
        <title>Sorghum-associated microbial communities from plants grown in Nebraska, USA.</title>
        <authorList>
            <person name="Schachtman D."/>
        </authorList>
    </citation>
    <scope>NUCLEOTIDE SEQUENCE [LARGE SCALE GENOMIC DNA]</scope>
    <source>
        <strain evidence="8 9">4129</strain>
    </source>
</reference>
<keyword evidence="9" id="KW-1185">Reference proteome</keyword>
<dbReference type="Gene3D" id="1.20.1600.10">
    <property type="entry name" value="Outer membrane efflux proteins (OEP)"/>
    <property type="match status" value="1"/>
</dbReference>
<dbReference type="SUPFAM" id="SSF56954">
    <property type="entry name" value="Outer membrane efflux proteins (OEP)"/>
    <property type="match status" value="1"/>
</dbReference>
<comment type="similarity">
    <text evidence="2">Belongs to the outer membrane factor (OMF) (TC 1.B.17) family.</text>
</comment>
<organism evidence="8 9">
    <name type="scientific">Flavobacterium piscis</name>
    <dbReference type="NCBI Taxonomy" id="1114874"/>
    <lineage>
        <taxon>Bacteria</taxon>
        <taxon>Pseudomonadati</taxon>
        <taxon>Bacteroidota</taxon>
        <taxon>Flavobacteriia</taxon>
        <taxon>Flavobacteriales</taxon>
        <taxon>Flavobacteriaceae</taxon>
        <taxon>Flavobacterium</taxon>
    </lineage>
</organism>
<evidence type="ECO:0000256" key="6">
    <source>
        <dbReference type="ARBA" id="ARBA00023136"/>
    </source>
</evidence>
<dbReference type="InterPro" id="IPR003423">
    <property type="entry name" value="OMP_efflux"/>
</dbReference>
<gene>
    <name evidence="8" type="ORF">J2W48_001310</name>
</gene>
<evidence type="ECO:0000256" key="2">
    <source>
        <dbReference type="ARBA" id="ARBA00007613"/>
    </source>
</evidence>
<comment type="caution">
    <text evidence="8">The sequence shown here is derived from an EMBL/GenBank/DDBJ whole genome shotgun (WGS) entry which is preliminary data.</text>
</comment>
<keyword evidence="7" id="KW-0998">Cell outer membrane</keyword>
<dbReference type="RefSeq" id="WP_310279576.1">
    <property type="nucleotide sequence ID" value="NZ_JAVDWQ010000003.1"/>
</dbReference>
<keyword evidence="3" id="KW-0813">Transport</keyword>
<keyword evidence="5" id="KW-0812">Transmembrane</keyword>
<keyword evidence="6" id="KW-0472">Membrane</keyword>
<evidence type="ECO:0000256" key="5">
    <source>
        <dbReference type="ARBA" id="ARBA00022692"/>
    </source>
</evidence>
<sequence>MIKYFFVLLSIFSSINCISQNHSQKTLYELLETAESNYPLLKSKKLSIDAAQKRVEMSKSTLIPSLDAAYQVNYATYNNITGMANPQFLVPISGPPSSGNEYEGVFGSAGSLLLNWKPVTFGQREAEVAYSQTGVKYAIADASNELLQHKVKVITTYLDALIYDELIKVYQENIARTSINYETAKTLVNNGIKPGADSALFSSEVSKAKIDLLNAKKNKEAAMINLAELLASKDSLSIKSEFYFTRLPDTTDFGSTSKNPLLSLYNTSIELDLAKRKSIVKTTLPTLGVWATTFARGSGISYEGNVNSLEGMGLQRFNYGVGLQLSIPILQSFKIRSELQYQDLIIKADQEKVNELILKLDKQLLNADMTLKYALKIAKEGPLLIESANYAYKAVQSRYNSGLTDHADLIQAQYNLLKAQTDNKTAYMAVWKTILYKAAIKGDLNLFLNQIN</sequence>
<dbReference type="InterPro" id="IPR051906">
    <property type="entry name" value="TolC-like"/>
</dbReference>
<comment type="subcellular location">
    <subcellularLocation>
        <location evidence="1">Cell outer membrane</location>
    </subcellularLocation>
</comment>
<evidence type="ECO:0000256" key="4">
    <source>
        <dbReference type="ARBA" id="ARBA00022452"/>
    </source>
</evidence>
<evidence type="ECO:0000313" key="9">
    <source>
        <dbReference type="Proteomes" id="UP001269081"/>
    </source>
</evidence>
<evidence type="ECO:0000313" key="8">
    <source>
        <dbReference type="EMBL" id="MDR7209377.1"/>
    </source>
</evidence>
<keyword evidence="4" id="KW-1134">Transmembrane beta strand</keyword>
<dbReference type="EMBL" id="JAVDWQ010000003">
    <property type="protein sequence ID" value="MDR7209377.1"/>
    <property type="molecule type" value="Genomic_DNA"/>
</dbReference>
<dbReference type="PANTHER" id="PTHR30026">
    <property type="entry name" value="OUTER MEMBRANE PROTEIN TOLC"/>
    <property type="match status" value="1"/>
</dbReference>
<dbReference type="PANTHER" id="PTHR30026:SF20">
    <property type="entry name" value="OUTER MEMBRANE PROTEIN TOLC"/>
    <property type="match status" value="1"/>
</dbReference>
<dbReference type="Pfam" id="PF02321">
    <property type="entry name" value="OEP"/>
    <property type="match status" value="2"/>
</dbReference>
<protein>
    <submittedName>
        <fullName evidence="8">Outer membrane protein TolC</fullName>
    </submittedName>
</protein>
<dbReference type="Proteomes" id="UP001269081">
    <property type="component" value="Unassembled WGS sequence"/>
</dbReference>
<evidence type="ECO:0000256" key="3">
    <source>
        <dbReference type="ARBA" id="ARBA00022448"/>
    </source>
</evidence>